<gene>
    <name evidence="2" type="ORF">ACFQV2_30760</name>
</gene>
<protein>
    <submittedName>
        <fullName evidence="2">MBL fold metallo-hydrolase</fullName>
        <ecNumber evidence="2">3.-.-.-</ecNumber>
    </submittedName>
</protein>
<comment type="caution">
    <text evidence="2">The sequence shown here is derived from an EMBL/GenBank/DDBJ whole genome shotgun (WGS) entry which is preliminary data.</text>
</comment>
<sequence length="174" mass="18158">MAGAGRGGAAPEIASEIPLELFGLITGVPGDSVPWDGPRVRVVEHRGHADGHAALVVEESGVLIAGDMLSDVLVPFPDLGADDPIGDYLAGLARLEEVAGEVSAVIPGHGSVGGADEVRARIDLDRAYVHALADGRLPDDPRIGPAATFGEDWLPEVAQWQVRHLAEKRDSTPD</sequence>
<evidence type="ECO:0000313" key="3">
    <source>
        <dbReference type="Proteomes" id="UP001596512"/>
    </source>
</evidence>
<evidence type="ECO:0000259" key="1">
    <source>
        <dbReference type="Pfam" id="PF00753"/>
    </source>
</evidence>
<keyword evidence="2" id="KW-0378">Hydrolase</keyword>
<proteinExistence type="predicted"/>
<dbReference type="Pfam" id="PF00753">
    <property type="entry name" value="Lactamase_B"/>
    <property type="match status" value="1"/>
</dbReference>
<dbReference type="EC" id="3.-.-.-" evidence="2"/>
<dbReference type="PANTHER" id="PTHR42951:SF22">
    <property type="entry name" value="METALLO BETA-LACTAMASE SUPERFAMILY LIPOPROTEIN"/>
    <property type="match status" value="1"/>
</dbReference>
<dbReference type="EMBL" id="JBHTEY010000004">
    <property type="protein sequence ID" value="MFC7617154.1"/>
    <property type="molecule type" value="Genomic_DNA"/>
</dbReference>
<dbReference type="InterPro" id="IPR050855">
    <property type="entry name" value="NDM-1-like"/>
</dbReference>
<dbReference type="InterPro" id="IPR001279">
    <property type="entry name" value="Metallo-B-lactamas"/>
</dbReference>
<feature type="domain" description="Metallo-beta-lactamase" evidence="1">
    <location>
        <begin position="17"/>
        <end position="109"/>
    </location>
</feature>
<name>A0ABW2TTV8_9PSEU</name>
<dbReference type="SUPFAM" id="SSF56281">
    <property type="entry name" value="Metallo-hydrolase/oxidoreductase"/>
    <property type="match status" value="1"/>
</dbReference>
<dbReference type="Gene3D" id="3.60.15.10">
    <property type="entry name" value="Ribonuclease Z/Hydroxyacylglutathione hydrolase-like"/>
    <property type="match status" value="1"/>
</dbReference>
<organism evidence="2 3">
    <name type="scientific">Actinokineospora soli</name>
    <dbReference type="NCBI Taxonomy" id="1048753"/>
    <lineage>
        <taxon>Bacteria</taxon>
        <taxon>Bacillati</taxon>
        <taxon>Actinomycetota</taxon>
        <taxon>Actinomycetes</taxon>
        <taxon>Pseudonocardiales</taxon>
        <taxon>Pseudonocardiaceae</taxon>
        <taxon>Actinokineospora</taxon>
    </lineage>
</organism>
<reference evidence="3" key="1">
    <citation type="journal article" date="2019" name="Int. J. Syst. Evol. Microbiol.">
        <title>The Global Catalogue of Microorganisms (GCM) 10K type strain sequencing project: providing services to taxonomists for standard genome sequencing and annotation.</title>
        <authorList>
            <consortium name="The Broad Institute Genomics Platform"/>
            <consortium name="The Broad Institute Genome Sequencing Center for Infectious Disease"/>
            <person name="Wu L."/>
            <person name="Ma J."/>
        </authorList>
    </citation>
    <scope>NUCLEOTIDE SEQUENCE [LARGE SCALE GENOMIC DNA]</scope>
    <source>
        <strain evidence="3">JCM 17695</strain>
    </source>
</reference>
<dbReference type="Proteomes" id="UP001596512">
    <property type="component" value="Unassembled WGS sequence"/>
</dbReference>
<evidence type="ECO:0000313" key="2">
    <source>
        <dbReference type="EMBL" id="MFC7617154.1"/>
    </source>
</evidence>
<dbReference type="GO" id="GO:0016787">
    <property type="term" value="F:hydrolase activity"/>
    <property type="evidence" value="ECO:0007669"/>
    <property type="project" value="UniProtKB-KW"/>
</dbReference>
<dbReference type="InterPro" id="IPR036866">
    <property type="entry name" value="RibonucZ/Hydroxyglut_hydro"/>
</dbReference>
<keyword evidence="3" id="KW-1185">Reference proteome</keyword>
<dbReference type="PANTHER" id="PTHR42951">
    <property type="entry name" value="METALLO-BETA-LACTAMASE DOMAIN-CONTAINING"/>
    <property type="match status" value="1"/>
</dbReference>
<accession>A0ABW2TTV8</accession>